<comment type="caution">
    <text evidence="1">The sequence shown here is derived from an EMBL/GenBank/DDBJ whole genome shotgun (WGS) entry which is preliminary data.</text>
</comment>
<proteinExistence type="predicted"/>
<evidence type="ECO:0000313" key="2">
    <source>
        <dbReference type="Proteomes" id="UP000191154"/>
    </source>
</evidence>
<dbReference type="EMBL" id="LZYZ01000007">
    <property type="protein sequence ID" value="OOM09414.1"/>
    <property type="molecule type" value="Genomic_DNA"/>
</dbReference>
<sequence>MAIKKDINKKIINAVPKKFTKIDLKSKIHKELESLVKIIEKSK</sequence>
<name>A0A1S8MZ03_CLOSA</name>
<organism evidence="1 2">
    <name type="scientific">Clostridium saccharobutylicum</name>
    <dbReference type="NCBI Taxonomy" id="169679"/>
    <lineage>
        <taxon>Bacteria</taxon>
        <taxon>Bacillati</taxon>
        <taxon>Bacillota</taxon>
        <taxon>Clostridia</taxon>
        <taxon>Eubacteriales</taxon>
        <taxon>Clostridiaceae</taxon>
        <taxon>Clostridium</taxon>
    </lineage>
</organism>
<protein>
    <submittedName>
        <fullName evidence="1">Uncharacterized protein</fullName>
    </submittedName>
</protein>
<accession>A0A1S8MZ03</accession>
<gene>
    <name evidence="1" type="ORF">CLOSAC_36950</name>
</gene>
<evidence type="ECO:0000313" key="1">
    <source>
        <dbReference type="EMBL" id="OOM09414.1"/>
    </source>
</evidence>
<dbReference type="RefSeq" id="WP_278281530.1">
    <property type="nucleotide sequence ID" value="NZ_LZYZ01000007.1"/>
</dbReference>
<dbReference type="Proteomes" id="UP000191154">
    <property type="component" value="Unassembled WGS sequence"/>
</dbReference>
<dbReference type="AlphaFoldDB" id="A0A1S8MZ03"/>
<reference evidence="1 2" key="1">
    <citation type="submission" date="2016-05" db="EMBL/GenBank/DDBJ databases">
        <title>Microbial solvent formation.</title>
        <authorList>
            <person name="Poehlein A."/>
            <person name="Montoya Solano J.D."/>
            <person name="Flitsch S."/>
            <person name="Krabben P."/>
            <person name="Duerre P."/>
            <person name="Daniel R."/>
        </authorList>
    </citation>
    <scope>NUCLEOTIDE SEQUENCE [LARGE SCALE GENOMIC DNA]</scope>
    <source>
        <strain evidence="1 2">L1-8</strain>
    </source>
</reference>